<dbReference type="EMBL" id="GFTR01001464">
    <property type="protein sequence ID" value="JAW14962.1"/>
    <property type="molecule type" value="Transcribed_RNA"/>
</dbReference>
<proteinExistence type="predicted"/>
<sequence>MTFYVFSNLFFISLRAERNGHLNFIRIGQCFVFLIIFCRVSEQYGILNYMSIDDDSVYFIWPGWRLETFIYRYEKCKLSSLCEHLLLFIHVHPFSK</sequence>
<protein>
    <submittedName>
        <fullName evidence="1">Uncharacterized protein</fullName>
    </submittedName>
</protein>
<dbReference type="AlphaFoldDB" id="A0A224Y1R3"/>
<organism evidence="1">
    <name type="scientific">Panstrongylus lignarius</name>
    <dbReference type="NCBI Taxonomy" id="156445"/>
    <lineage>
        <taxon>Eukaryota</taxon>
        <taxon>Metazoa</taxon>
        <taxon>Ecdysozoa</taxon>
        <taxon>Arthropoda</taxon>
        <taxon>Hexapoda</taxon>
        <taxon>Insecta</taxon>
        <taxon>Pterygota</taxon>
        <taxon>Neoptera</taxon>
        <taxon>Paraneoptera</taxon>
        <taxon>Hemiptera</taxon>
        <taxon>Heteroptera</taxon>
        <taxon>Panheteroptera</taxon>
        <taxon>Cimicomorpha</taxon>
        <taxon>Reduviidae</taxon>
        <taxon>Triatominae</taxon>
        <taxon>Panstrongylus</taxon>
    </lineage>
</organism>
<evidence type="ECO:0000313" key="1">
    <source>
        <dbReference type="EMBL" id="JAW14962.1"/>
    </source>
</evidence>
<reference evidence="1" key="1">
    <citation type="journal article" date="2018" name="PLoS Negl. Trop. Dis.">
        <title>An insight into the salivary gland and fat body transcriptome of Panstrongylus lignarius (Hemiptera: Heteroptera), the main vector of Chagas disease in Peru.</title>
        <authorList>
            <person name="Nevoa J.C."/>
            <person name="Mendes M.T."/>
            <person name="da Silva M.V."/>
            <person name="Soares S.C."/>
            <person name="Oliveira C.J.F."/>
            <person name="Ribeiro J.M.C."/>
        </authorList>
    </citation>
    <scope>NUCLEOTIDE SEQUENCE</scope>
</reference>
<accession>A0A224Y1R3</accession>
<name>A0A224Y1R3_9HEMI</name>